<evidence type="ECO:0000256" key="2">
    <source>
        <dbReference type="ARBA" id="ARBA00023315"/>
    </source>
</evidence>
<dbReference type="AlphaFoldDB" id="A0A0R2A5Q1"/>
<evidence type="ECO:0000259" key="3">
    <source>
        <dbReference type="PROSITE" id="PS51186"/>
    </source>
</evidence>
<dbReference type="STRING" id="1423813.FC26_GL000270"/>
<keyword evidence="2" id="KW-0012">Acyltransferase</keyword>
<dbReference type="Proteomes" id="UP000051733">
    <property type="component" value="Unassembled WGS sequence"/>
</dbReference>
<dbReference type="Gene3D" id="3.40.630.30">
    <property type="match status" value="1"/>
</dbReference>
<evidence type="ECO:0000313" key="4">
    <source>
        <dbReference type="EMBL" id="KRM60788.1"/>
    </source>
</evidence>
<dbReference type="InterPro" id="IPR016181">
    <property type="entry name" value="Acyl_CoA_acyltransferase"/>
</dbReference>
<proteinExistence type="predicted"/>
<dbReference type="PATRIC" id="fig|1423813.3.peg.278"/>
<dbReference type="GO" id="GO:0016747">
    <property type="term" value="F:acyltransferase activity, transferring groups other than amino-acyl groups"/>
    <property type="evidence" value="ECO:0007669"/>
    <property type="project" value="InterPro"/>
</dbReference>
<gene>
    <name evidence="4" type="ORF">FC26_GL000270</name>
</gene>
<dbReference type="SUPFAM" id="SSF55729">
    <property type="entry name" value="Acyl-CoA N-acyltransferases (Nat)"/>
    <property type="match status" value="1"/>
</dbReference>
<reference evidence="4 5" key="1">
    <citation type="journal article" date="2015" name="Genome Announc.">
        <title>Expanding the biotechnology potential of lactobacilli through comparative genomics of 213 strains and associated genera.</title>
        <authorList>
            <person name="Sun Z."/>
            <person name="Harris H.M."/>
            <person name="McCann A."/>
            <person name="Guo C."/>
            <person name="Argimon S."/>
            <person name="Zhang W."/>
            <person name="Yang X."/>
            <person name="Jeffery I.B."/>
            <person name="Cooney J.C."/>
            <person name="Kagawa T.F."/>
            <person name="Liu W."/>
            <person name="Song Y."/>
            <person name="Salvetti E."/>
            <person name="Wrobel A."/>
            <person name="Rasinkangas P."/>
            <person name="Parkhill J."/>
            <person name="Rea M.C."/>
            <person name="O'Sullivan O."/>
            <person name="Ritari J."/>
            <person name="Douillard F.P."/>
            <person name="Paul Ross R."/>
            <person name="Yang R."/>
            <person name="Briner A.E."/>
            <person name="Felis G.E."/>
            <person name="de Vos W.M."/>
            <person name="Barrangou R."/>
            <person name="Klaenhammer T.R."/>
            <person name="Caufield P.W."/>
            <person name="Cui Y."/>
            <person name="Zhang H."/>
            <person name="O'Toole P.W."/>
        </authorList>
    </citation>
    <scope>NUCLEOTIDE SEQUENCE [LARGE SCALE GENOMIC DNA]</scope>
    <source>
        <strain evidence="4 5">DSM 20634</strain>
    </source>
</reference>
<dbReference type="OrthoDB" id="9798006at2"/>
<name>A0A0R2A5Q1_9LACO</name>
<dbReference type="PANTHER" id="PTHR43072">
    <property type="entry name" value="N-ACETYLTRANSFERASE"/>
    <property type="match status" value="1"/>
</dbReference>
<sequence length="165" mass="18740">MKAQFEYATQEDLATITAIYNQIIPSRLATADLEPVTVASKQAWFDAFNHEQRPIWKIMLDGKIAGWVSVEYFYGRPAYIHTAEISIYIDENARHQGLGQQSLDFVFSQLKALEIDTLVAFIFGHNKPSLGLFNKNGFSEWGHLPAVALMDGHKRDLNILGRHFD</sequence>
<dbReference type="RefSeq" id="WP_057780030.1">
    <property type="nucleotide sequence ID" value="NZ_AYYY01000061.1"/>
</dbReference>
<dbReference type="PROSITE" id="PS51186">
    <property type="entry name" value="GNAT"/>
    <property type="match status" value="1"/>
</dbReference>
<dbReference type="EMBL" id="AYYY01000061">
    <property type="protein sequence ID" value="KRM60788.1"/>
    <property type="molecule type" value="Genomic_DNA"/>
</dbReference>
<comment type="caution">
    <text evidence="4">The sequence shown here is derived from an EMBL/GenBank/DDBJ whole genome shotgun (WGS) entry which is preliminary data.</text>
</comment>
<dbReference type="PANTHER" id="PTHR43072:SF23">
    <property type="entry name" value="UPF0039 PROTEIN C11D3.02C"/>
    <property type="match status" value="1"/>
</dbReference>
<accession>A0A0R2A5Q1</accession>
<dbReference type="InterPro" id="IPR000182">
    <property type="entry name" value="GNAT_dom"/>
</dbReference>
<evidence type="ECO:0000313" key="5">
    <source>
        <dbReference type="Proteomes" id="UP000051733"/>
    </source>
</evidence>
<organism evidence="4 5">
    <name type="scientific">Paucilactobacillus vaccinostercus DSM 20634</name>
    <dbReference type="NCBI Taxonomy" id="1423813"/>
    <lineage>
        <taxon>Bacteria</taxon>
        <taxon>Bacillati</taxon>
        <taxon>Bacillota</taxon>
        <taxon>Bacilli</taxon>
        <taxon>Lactobacillales</taxon>
        <taxon>Lactobacillaceae</taxon>
        <taxon>Paucilactobacillus</taxon>
    </lineage>
</organism>
<keyword evidence="1 4" id="KW-0808">Transferase</keyword>
<protein>
    <submittedName>
        <fullName evidence="4">Acetyltransferase</fullName>
    </submittedName>
</protein>
<dbReference type="Pfam" id="PF00583">
    <property type="entry name" value="Acetyltransf_1"/>
    <property type="match status" value="1"/>
</dbReference>
<evidence type="ECO:0000256" key="1">
    <source>
        <dbReference type="ARBA" id="ARBA00022679"/>
    </source>
</evidence>
<dbReference type="CDD" id="cd04301">
    <property type="entry name" value="NAT_SF"/>
    <property type="match status" value="1"/>
</dbReference>
<feature type="domain" description="N-acetyltransferase" evidence="3">
    <location>
        <begin position="3"/>
        <end position="158"/>
    </location>
</feature>
<keyword evidence="5" id="KW-1185">Reference proteome</keyword>